<dbReference type="SUPFAM" id="SSF52266">
    <property type="entry name" value="SGNH hydrolase"/>
    <property type="match status" value="1"/>
</dbReference>
<gene>
    <name evidence="4" type="ORF">GQS40_03585</name>
</gene>
<keyword evidence="4" id="KW-0012">Acyltransferase</keyword>
<dbReference type="GO" id="GO:0009103">
    <property type="term" value="P:lipopolysaccharide biosynthetic process"/>
    <property type="evidence" value="ECO:0007669"/>
    <property type="project" value="TreeGrafter"/>
</dbReference>
<dbReference type="PANTHER" id="PTHR23028">
    <property type="entry name" value="ACETYLTRANSFERASE"/>
    <property type="match status" value="1"/>
</dbReference>
<dbReference type="Pfam" id="PF01757">
    <property type="entry name" value="Acyl_transf_3"/>
    <property type="match status" value="1"/>
</dbReference>
<dbReference type="AlphaFoldDB" id="A0A6L7A979"/>
<evidence type="ECO:0000256" key="2">
    <source>
        <dbReference type="SAM" id="Phobius"/>
    </source>
</evidence>
<dbReference type="CDD" id="cd01840">
    <property type="entry name" value="SGNH_hydrolase_yrhL_like"/>
    <property type="match status" value="1"/>
</dbReference>
<organism evidence="4 5">
    <name type="scientific">Leuconostoc lactis</name>
    <dbReference type="NCBI Taxonomy" id="1246"/>
    <lineage>
        <taxon>Bacteria</taxon>
        <taxon>Bacillati</taxon>
        <taxon>Bacillota</taxon>
        <taxon>Bacilli</taxon>
        <taxon>Lactobacillales</taxon>
        <taxon>Lactobacillaceae</taxon>
        <taxon>Leuconostoc</taxon>
    </lineage>
</organism>
<dbReference type="RefSeq" id="WP_029509059.1">
    <property type="nucleotide sequence ID" value="NZ_BJMJ01000013.1"/>
</dbReference>
<dbReference type="Proteomes" id="UP000478636">
    <property type="component" value="Unassembled WGS sequence"/>
</dbReference>
<reference evidence="4 5" key="1">
    <citation type="submission" date="2019-12" db="EMBL/GenBank/DDBJ databases">
        <title>Complete genome sequence of Leuconostoc lactis strain AVN1 provides insights into metabolic potential.</title>
        <authorList>
            <person name="Besrour N."/>
            <person name="Najjari A."/>
            <person name="Fhoula I."/>
            <person name="Jaballah S."/>
            <person name="Klibi N."/>
            <person name="Ouzari H.I."/>
        </authorList>
    </citation>
    <scope>NUCLEOTIDE SEQUENCE [LARGE SCALE GENOMIC DNA]</scope>
    <source>
        <strain evidence="4 5">AVN1</strain>
    </source>
</reference>
<accession>A0A6L7A979</accession>
<feature type="region of interest" description="Disordered" evidence="1">
    <location>
        <begin position="414"/>
        <end position="439"/>
    </location>
</feature>
<keyword evidence="2" id="KW-0472">Membrane</keyword>
<feature type="transmembrane region" description="Helical" evidence="2">
    <location>
        <begin position="233"/>
        <end position="251"/>
    </location>
</feature>
<feature type="transmembrane region" description="Helical" evidence="2">
    <location>
        <begin position="326"/>
        <end position="346"/>
    </location>
</feature>
<dbReference type="InterPro" id="IPR002656">
    <property type="entry name" value="Acyl_transf_3_dom"/>
</dbReference>
<evidence type="ECO:0000259" key="3">
    <source>
        <dbReference type="Pfam" id="PF01757"/>
    </source>
</evidence>
<dbReference type="EMBL" id="WSZI01000013">
    <property type="protein sequence ID" value="MWN20754.1"/>
    <property type="molecule type" value="Genomic_DNA"/>
</dbReference>
<sequence>MRKRRYITGFDGLRAIAVIGVIAFHLLPTHIVGGWLGVPLFFVLSGYLITDLLIQEYDRHDKIAPWQFYARRLKRLYPALVVLLLITVTIIFLFDRQLIYNLRYVVLTNLLYVYNFWAIGHGESYFQQFGGASPFTHLWSLSIEGQFYLIWPFVLWGILKLRLKRQYVALGLLGLSVISAVLMAVLYDPSNINRSYYGADTRLFAILLGSALAFIWPATHLNPAVHPEVKRGLDIVGGVALAITVIGFLWLNGQSPATYYGLMYLMTAIMAILIAVVAHPSSWLSQGLDNPVMSYLGTRSYSIYLYQLPVFIFYEKFMPNYRPTFWHLFLEVIIVLAVSELSYRFVETTFRRQDYFKRQIAHLSESRNRFFIVLAATSAVIVLIGYGLLLPQAGQARPETALEKKLRQNQAAVEKRNALAKKNSDTSAAKKGQSTHLSPEQQALVKNYGLQPAQYLAFQAMPFQAFGDSVMLDAAPYLQEVNPHMVVDAAVGRQPYQTPKIMAQAAAAQPLADNLLIGLGTNGTIKKQDLDQIMAIAGKKRQVYWMNNFVQSRPWQDSNNQLLQTAQKTYKNLHVVDWYAVAKQHGDWFADDGVHQGPLGDRQYVRLLVETVGRVSGVK</sequence>
<feature type="transmembrane region" description="Helical" evidence="2">
    <location>
        <begin position="257"/>
        <end position="280"/>
    </location>
</feature>
<feature type="transmembrane region" description="Helical" evidence="2">
    <location>
        <begin position="367"/>
        <end position="389"/>
    </location>
</feature>
<name>A0A6L7A979_LEULA</name>
<feature type="transmembrane region" description="Helical" evidence="2">
    <location>
        <begin position="75"/>
        <end position="94"/>
    </location>
</feature>
<keyword evidence="2" id="KW-0812">Transmembrane</keyword>
<keyword evidence="4" id="KW-0808">Transferase</keyword>
<feature type="transmembrane region" description="Helical" evidence="2">
    <location>
        <begin position="292"/>
        <end position="314"/>
    </location>
</feature>
<evidence type="ECO:0000313" key="4">
    <source>
        <dbReference type="EMBL" id="MWN20754.1"/>
    </source>
</evidence>
<dbReference type="GO" id="GO:0016020">
    <property type="term" value="C:membrane"/>
    <property type="evidence" value="ECO:0007669"/>
    <property type="project" value="TreeGrafter"/>
</dbReference>
<proteinExistence type="predicted"/>
<dbReference type="InterPro" id="IPR050879">
    <property type="entry name" value="Acyltransferase_3"/>
</dbReference>
<feature type="transmembrane region" description="Helical" evidence="2">
    <location>
        <begin position="138"/>
        <end position="159"/>
    </location>
</feature>
<feature type="transmembrane region" description="Helical" evidence="2">
    <location>
        <begin position="203"/>
        <end position="221"/>
    </location>
</feature>
<dbReference type="GO" id="GO:0016747">
    <property type="term" value="F:acyltransferase activity, transferring groups other than amino-acyl groups"/>
    <property type="evidence" value="ECO:0007669"/>
    <property type="project" value="InterPro"/>
</dbReference>
<dbReference type="PANTHER" id="PTHR23028:SF53">
    <property type="entry name" value="ACYL_TRANSF_3 DOMAIN-CONTAINING PROTEIN"/>
    <property type="match status" value="1"/>
</dbReference>
<keyword evidence="2" id="KW-1133">Transmembrane helix</keyword>
<comment type="caution">
    <text evidence="4">The sequence shown here is derived from an EMBL/GenBank/DDBJ whole genome shotgun (WGS) entry which is preliminary data.</text>
</comment>
<protein>
    <submittedName>
        <fullName evidence="4">Acyltransferase family protein</fullName>
    </submittedName>
</protein>
<feature type="domain" description="Acyltransferase 3" evidence="3">
    <location>
        <begin position="8"/>
        <end position="339"/>
    </location>
</feature>
<evidence type="ECO:0000313" key="5">
    <source>
        <dbReference type="Proteomes" id="UP000478636"/>
    </source>
</evidence>
<evidence type="ECO:0000256" key="1">
    <source>
        <dbReference type="SAM" id="MobiDB-lite"/>
    </source>
</evidence>
<feature type="transmembrane region" description="Helical" evidence="2">
    <location>
        <begin position="166"/>
        <end position="187"/>
    </location>
</feature>